<gene>
    <name evidence="1" type="ORF">MONAX_5E045751</name>
</gene>
<keyword evidence="2" id="KW-1185">Reference proteome</keyword>
<comment type="caution">
    <text evidence="1">The sequence shown here is derived from an EMBL/GenBank/DDBJ whole genome shotgun (WGS) entry which is preliminary data.</text>
</comment>
<protein>
    <submittedName>
        <fullName evidence="1">Uncharacterized protein</fullName>
    </submittedName>
</protein>
<evidence type="ECO:0000313" key="2">
    <source>
        <dbReference type="Proteomes" id="UP000335636"/>
    </source>
</evidence>
<dbReference type="AlphaFoldDB" id="A0A5E4C989"/>
<reference evidence="1" key="1">
    <citation type="submission" date="2019-04" db="EMBL/GenBank/DDBJ databases">
        <authorList>
            <person name="Alioto T."/>
            <person name="Alioto T."/>
        </authorList>
    </citation>
    <scope>NUCLEOTIDE SEQUENCE [LARGE SCALE GENOMIC DNA]</scope>
</reference>
<proteinExistence type="predicted"/>
<accession>A0A5E4C989</accession>
<sequence>MLIFKISWVFTKSRKCFCIFKYHLALFLKALRILYKKNLDFSLIARTPKDLTVLIPSEGAYNFVFILFCSPISCKSEAEELFEKILDQYYSSAQLKTLKSGVDYITSQ</sequence>
<name>A0A5E4C989_MARMO</name>
<dbReference type="Proteomes" id="UP000335636">
    <property type="component" value="Unassembled WGS sequence"/>
</dbReference>
<evidence type="ECO:0000313" key="1">
    <source>
        <dbReference type="EMBL" id="VTJ78266.1"/>
    </source>
</evidence>
<organism evidence="1 2">
    <name type="scientific">Marmota monax</name>
    <name type="common">Woodchuck</name>
    <dbReference type="NCBI Taxonomy" id="9995"/>
    <lineage>
        <taxon>Eukaryota</taxon>
        <taxon>Metazoa</taxon>
        <taxon>Chordata</taxon>
        <taxon>Craniata</taxon>
        <taxon>Vertebrata</taxon>
        <taxon>Euteleostomi</taxon>
        <taxon>Mammalia</taxon>
        <taxon>Eutheria</taxon>
        <taxon>Euarchontoglires</taxon>
        <taxon>Glires</taxon>
        <taxon>Rodentia</taxon>
        <taxon>Sciuromorpha</taxon>
        <taxon>Sciuridae</taxon>
        <taxon>Xerinae</taxon>
        <taxon>Marmotini</taxon>
        <taxon>Marmota</taxon>
    </lineage>
</organism>
<dbReference type="EMBL" id="CABDUW010001056">
    <property type="protein sequence ID" value="VTJ78266.1"/>
    <property type="molecule type" value="Genomic_DNA"/>
</dbReference>